<name>A0ABV9KG75_9RHOB</name>
<evidence type="ECO:0000256" key="1">
    <source>
        <dbReference type="SAM" id="Phobius"/>
    </source>
</evidence>
<feature type="transmembrane region" description="Helical" evidence="1">
    <location>
        <begin position="68"/>
        <end position="90"/>
    </location>
</feature>
<feature type="transmembrane region" description="Helical" evidence="1">
    <location>
        <begin position="31"/>
        <end position="48"/>
    </location>
</feature>
<evidence type="ECO:0008006" key="4">
    <source>
        <dbReference type="Google" id="ProtNLM"/>
    </source>
</evidence>
<comment type="caution">
    <text evidence="2">The sequence shown here is derived from an EMBL/GenBank/DDBJ whole genome shotgun (WGS) entry which is preliminary data.</text>
</comment>
<proteinExistence type="predicted"/>
<dbReference type="EMBL" id="JBHSGI010000009">
    <property type="protein sequence ID" value="MFC4669033.1"/>
    <property type="molecule type" value="Genomic_DNA"/>
</dbReference>
<keyword evidence="3" id="KW-1185">Reference proteome</keyword>
<accession>A0ABV9KG75</accession>
<feature type="transmembrane region" description="Helical" evidence="1">
    <location>
        <begin position="102"/>
        <end position="120"/>
    </location>
</feature>
<organism evidence="2 3">
    <name type="scientific">Seohaeicola nanhaiensis</name>
    <dbReference type="NCBI Taxonomy" id="1387282"/>
    <lineage>
        <taxon>Bacteria</taxon>
        <taxon>Pseudomonadati</taxon>
        <taxon>Pseudomonadota</taxon>
        <taxon>Alphaproteobacteria</taxon>
        <taxon>Rhodobacterales</taxon>
        <taxon>Roseobacteraceae</taxon>
        <taxon>Seohaeicola</taxon>
    </lineage>
</organism>
<dbReference type="RefSeq" id="WP_380717441.1">
    <property type="nucleotide sequence ID" value="NZ_JBHSGI010000009.1"/>
</dbReference>
<keyword evidence="1" id="KW-0472">Membrane</keyword>
<feature type="transmembrane region" description="Helical" evidence="1">
    <location>
        <begin position="6"/>
        <end position="24"/>
    </location>
</feature>
<protein>
    <recommendedName>
        <fullName evidence="4">Major facilitator superfamily (MFS) profile domain-containing protein</fullName>
    </recommendedName>
</protein>
<sequence>MDLIVGMLGAGGLGLAAGLAVALVRRAWVALALFAAGAALLAALFYGWSTTPCTSDAAGCGMSRGFEALILFSAAAPLGCGALAALGWRLFAGAQAGIGARLLAFLIAAGVTALIVPAFFT</sequence>
<reference evidence="3" key="1">
    <citation type="journal article" date="2019" name="Int. J. Syst. Evol. Microbiol.">
        <title>The Global Catalogue of Microorganisms (GCM) 10K type strain sequencing project: providing services to taxonomists for standard genome sequencing and annotation.</title>
        <authorList>
            <consortium name="The Broad Institute Genomics Platform"/>
            <consortium name="The Broad Institute Genome Sequencing Center for Infectious Disease"/>
            <person name="Wu L."/>
            <person name="Ma J."/>
        </authorList>
    </citation>
    <scope>NUCLEOTIDE SEQUENCE [LARGE SCALE GENOMIC DNA]</scope>
    <source>
        <strain evidence="3">CGMCC 4.7283</strain>
    </source>
</reference>
<dbReference type="Proteomes" id="UP001595973">
    <property type="component" value="Unassembled WGS sequence"/>
</dbReference>
<keyword evidence="1" id="KW-0812">Transmembrane</keyword>
<keyword evidence="1" id="KW-1133">Transmembrane helix</keyword>
<evidence type="ECO:0000313" key="2">
    <source>
        <dbReference type="EMBL" id="MFC4669033.1"/>
    </source>
</evidence>
<evidence type="ECO:0000313" key="3">
    <source>
        <dbReference type="Proteomes" id="UP001595973"/>
    </source>
</evidence>
<gene>
    <name evidence="2" type="ORF">ACFO5X_10745</name>
</gene>